<protein>
    <submittedName>
        <fullName evidence="2">Uncharacterized protein</fullName>
    </submittedName>
</protein>
<accession>A0A0F8Z384</accession>
<sequence>AIGGEAGTEAVMPLVRGSGGRLGVTAQGVGHTEINVTVINNVPNATASVRKGNNDRDIVVVVDEMTASNLRRPGSKTQQAMASTFGQQPIPVNR</sequence>
<dbReference type="AlphaFoldDB" id="A0A0F8Z384"/>
<gene>
    <name evidence="2" type="ORF">LCGC14_2745920</name>
</gene>
<dbReference type="EMBL" id="LAZR01050078">
    <property type="protein sequence ID" value="KKK88168.1"/>
    <property type="molecule type" value="Genomic_DNA"/>
</dbReference>
<feature type="region of interest" description="Disordered" evidence="1">
    <location>
        <begin position="70"/>
        <end position="94"/>
    </location>
</feature>
<evidence type="ECO:0000313" key="2">
    <source>
        <dbReference type="EMBL" id="KKK88168.1"/>
    </source>
</evidence>
<feature type="compositionally biased region" description="Polar residues" evidence="1">
    <location>
        <begin position="75"/>
        <end position="87"/>
    </location>
</feature>
<organism evidence="2">
    <name type="scientific">marine sediment metagenome</name>
    <dbReference type="NCBI Taxonomy" id="412755"/>
    <lineage>
        <taxon>unclassified sequences</taxon>
        <taxon>metagenomes</taxon>
        <taxon>ecological metagenomes</taxon>
    </lineage>
</organism>
<feature type="non-terminal residue" evidence="2">
    <location>
        <position position="1"/>
    </location>
</feature>
<proteinExistence type="predicted"/>
<comment type="caution">
    <text evidence="2">The sequence shown here is derived from an EMBL/GenBank/DDBJ whole genome shotgun (WGS) entry which is preliminary data.</text>
</comment>
<reference evidence="2" key="1">
    <citation type="journal article" date="2015" name="Nature">
        <title>Complex archaea that bridge the gap between prokaryotes and eukaryotes.</title>
        <authorList>
            <person name="Spang A."/>
            <person name="Saw J.H."/>
            <person name="Jorgensen S.L."/>
            <person name="Zaremba-Niedzwiedzka K."/>
            <person name="Martijn J."/>
            <person name="Lind A.E."/>
            <person name="van Eijk R."/>
            <person name="Schleper C."/>
            <person name="Guy L."/>
            <person name="Ettema T.J."/>
        </authorList>
    </citation>
    <scope>NUCLEOTIDE SEQUENCE</scope>
</reference>
<name>A0A0F8Z384_9ZZZZ</name>
<evidence type="ECO:0000256" key="1">
    <source>
        <dbReference type="SAM" id="MobiDB-lite"/>
    </source>
</evidence>